<evidence type="ECO:0000313" key="5">
    <source>
        <dbReference type="Proteomes" id="UP000663829"/>
    </source>
</evidence>
<dbReference type="Proteomes" id="UP000681722">
    <property type="component" value="Unassembled WGS sequence"/>
</dbReference>
<reference evidence="3" key="1">
    <citation type="submission" date="2021-02" db="EMBL/GenBank/DDBJ databases">
        <authorList>
            <person name="Nowell W R."/>
        </authorList>
    </citation>
    <scope>NUCLEOTIDE SEQUENCE</scope>
</reference>
<keyword evidence="5" id="KW-1185">Reference proteome</keyword>
<accession>A0A815MXT5</accession>
<dbReference type="OrthoDB" id="10156321at2759"/>
<proteinExistence type="predicted"/>
<sequence>DGQSFSSKAKQHGQYYENKNNTNARPFLNSNAPPHQINSNPDSVSTFSIELKKLQDEFDKIKNEYEIKLLKTKESYDNQMKRIAQGWQLLNLQIKTQAEAVIDVYTVVCEIVPPITQSIQIVNQVLEKVNCNVNDVNERQQNDQMLTTTNYIINALNDRLQLLTDHHQKLQALMVKQNDLLLQGMNSLGQSLNE</sequence>
<organism evidence="3 5">
    <name type="scientific">Didymodactylos carnosus</name>
    <dbReference type="NCBI Taxonomy" id="1234261"/>
    <lineage>
        <taxon>Eukaryota</taxon>
        <taxon>Metazoa</taxon>
        <taxon>Spiralia</taxon>
        <taxon>Gnathifera</taxon>
        <taxon>Rotifera</taxon>
        <taxon>Eurotatoria</taxon>
        <taxon>Bdelloidea</taxon>
        <taxon>Philodinida</taxon>
        <taxon>Philodinidae</taxon>
        <taxon>Didymodactylos</taxon>
    </lineage>
</organism>
<evidence type="ECO:0000256" key="1">
    <source>
        <dbReference type="SAM" id="Coils"/>
    </source>
</evidence>
<feature type="region of interest" description="Disordered" evidence="2">
    <location>
        <begin position="1"/>
        <end position="43"/>
    </location>
</feature>
<dbReference type="EMBL" id="CAJOBC010083973">
    <property type="protein sequence ID" value="CAF4309870.1"/>
    <property type="molecule type" value="Genomic_DNA"/>
</dbReference>
<gene>
    <name evidence="3" type="ORF">GPM918_LOCUS34012</name>
    <name evidence="4" type="ORF">SRO942_LOCUS34708</name>
</gene>
<dbReference type="InterPro" id="IPR027267">
    <property type="entry name" value="AH/BAR_dom_sf"/>
</dbReference>
<comment type="caution">
    <text evidence="3">The sequence shown here is derived from an EMBL/GenBank/DDBJ whole genome shotgun (WGS) entry which is preliminary data.</text>
</comment>
<feature type="compositionally biased region" description="Polar residues" evidence="2">
    <location>
        <begin position="17"/>
        <end position="43"/>
    </location>
</feature>
<dbReference type="EMBL" id="CAJNOQ010018538">
    <property type="protein sequence ID" value="CAF1431221.1"/>
    <property type="molecule type" value="Genomic_DNA"/>
</dbReference>
<evidence type="ECO:0000256" key="2">
    <source>
        <dbReference type="SAM" id="MobiDB-lite"/>
    </source>
</evidence>
<name>A0A815MXT5_9BILA</name>
<evidence type="ECO:0000313" key="4">
    <source>
        <dbReference type="EMBL" id="CAF4309870.1"/>
    </source>
</evidence>
<dbReference type="Proteomes" id="UP000663829">
    <property type="component" value="Unassembled WGS sequence"/>
</dbReference>
<feature type="non-terminal residue" evidence="3">
    <location>
        <position position="1"/>
    </location>
</feature>
<dbReference type="Gene3D" id="1.20.1270.60">
    <property type="entry name" value="Arfaptin homology (AH) domain/BAR domain"/>
    <property type="match status" value="1"/>
</dbReference>
<dbReference type="AlphaFoldDB" id="A0A815MXT5"/>
<keyword evidence="1" id="KW-0175">Coiled coil</keyword>
<protein>
    <submittedName>
        <fullName evidence="3">Uncharacterized protein</fullName>
    </submittedName>
</protein>
<feature type="coiled-coil region" evidence="1">
    <location>
        <begin position="44"/>
        <end position="71"/>
    </location>
</feature>
<evidence type="ECO:0000313" key="3">
    <source>
        <dbReference type="EMBL" id="CAF1431221.1"/>
    </source>
</evidence>